<reference evidence="2" key="1">
    <citation type="journal article" date="2014" name="Front. Microbiol.">
        <title>High frequency of phylogenetically diverse reductive dehalogenase-homologous genes in deep subseafloor sedimentary metagenomes.</title>
        <authorList>
            <person name="Kawai M."/>
            <person name="Futagami T."/>
            <person name="Toyoda A."/>
            <person name="Takaki Y."/>
            <person name="Nishi S."/>
            <person name="Hori S."/>
            <person name="Arai W."/>
            <person name="Tsubouchi T."/>
            <person name="Morono Y."/>
            <person name="Uchiyama I."/>
            <person name="Ito T."/>
            <person name="Fujiyama A."/>
            <person name="Inagaki F."/>
            <person name="Takami H."/>
        </authorList>
    </citation>
    <scope>NUCLEOTIDE SEQUENCE</scope>
    <source>
        <strain evidence="2">Expedition CK06-06</strain>
    </source>
</reference>
<proteinExistence type="predicted"/>
<gene>
    <name evidence="2" type="ORF">S06H3_46396</name>
</gene>
<dbReference type="InterPro" id="IPR016156">
    <property type="entry name" value="FAD/NAD-linked_Rdtase_dimer_sf"/>
</dbReference>
<comment type="caution">
    <text evidence="2">The sequence shown here is derived from an EMBL/GenBank/DDBJ whole genome shotgun (WGS) entry which is preliminary data.</text>
</comment>
<organism evidence="2">
    <name type="scientific">marine sediment metagenome</name>
    <dbReference type="NCBI Taxonomy" id="412755"/>
    <lineage>
        <taxon>unclassified sequences</taxon>
        <taxon>metagenomes</taxon>
        <taxon>ecological metagenomes</taxon>
    </lineage>
</organism>
<evidence type="ECO:0000259" key="1">
    <source>
        <dbReference type="Pfam" id="PF02852"/>
    </source>
</evidence>
<feature type="domain" description="Pyridine nucleotide-disulphide oxidoreductase dimerisation" evidence="1">
    <location>
        <begin position="14"/>
        <end position="55"/>
    </location>
</feature>
<dbReference type="AlphaFoldDB" id="X1PNJ4"/>
<sequence>MGIKKVELVVLGGGPRASDLVHEVAVAMKGELLADNLASTVHSHPTLSEAVMEAAEDCLGIATHK</sequence>
<dbReference type="Gene3D" id="3.30.390.30">
    <property type="match status" value="1"/>
</dbReference>
<name>X1PNJ4_9ZZZZ</name>
<dbReference type="InterPro" id="IPR004099">
    <property type="entry name" value="Pyr_nucl-diS_OxRdtase_dimer"/>
</dbReference>
<dbReference type="SUPFAM" id="SSF55424">
    <property type="entry name" value="FAD/NAD-linked reductases, dimerisation (C-terminal) domain"/>
    <property type="match status" value="1"/>
</dbReference>
<accession>X1PNJ4</accession>
<dbReference type="Pfam" id="PF02852">
    <property type="entry name" value="Pyr_redox_dim"/>
    <property type="match status" value="1"/>
</dbReference>
<dbReference type="EMBL" id="BARV01029053">
    <property type="protein sequence ID" value="GAI40585.1"/>
    <property type="molecule type" value="Genomic_DNA"/>
</dbReference>
<protein>
    <recommendedName>
        <fullName evidence="1">Pyridine nucleotide-disulphide oxidoreductase dimerisation domain-containing protein</fullName>
    </recommendedName>
</protein>
<evidence type="ECO:0000313" key="2">
    <source>
        <dbReference type="EMBL" id="GAI40585.1"/>
    </source>
</evidence>